<dbReference type="PANTHER" id="PTHR47163:SF2">
    <property type="entry name" value="SI:DKEY-17M8.2"/>
    <property type="match status" value="1"/>
</dbReference>
<protein>
    <submittedName>
        <fullName evidence="1">Transposase</fullName>
    </submittedName>
</protein>
<dbReference type="OrthoDB" id="5862080at2759"/>
<comment type="caution">
    <text evidence="1">The sequence shown here is derived from an EMBL/GenBank/DDBJ whole genome shotgun (WGS) entry which is preliminary data.</text>
</comment>
<evidence type="ECO:0000313" key="2">
    <source>
        <dbReference type="Proteomes" id="UP000276133"/>
    </source>
</evidence>
<proteinExistence type="predicted"/>
<reference evidence="1 2" key="1">
    <citation type="journal article" date="2018" name="Sci. Rep.">
        <title>Genomic signatures of local adaptation to the degree of environmental predictability in rotifers.</title>
        <authorList>
            <person name="Franch-Gras L."/>
            <person name="Hahn C."/>
            <person name="Garcia-Roger E.M."/>
            <person name="Carmona M.J."/>
            <person name="Serra M."/>
            <person name="Gomez A."/>
        </authorList>
    </citation>
    <scope>NUCLEOTIDE SEQUENCE [LARGE SCALE GENOMIC DNA]</scope>
    <source>
        <strain evidence="1">HYR1</strain>
    </source>
</reference>
<evidence type="ECO:0000313" key="1">
    <source>
        <dbReference type="EMBL" id="RNA18564.1"/>
    </source>
</evidence>
<accession>A0A3M7R5B4</accession>
<dbReference type="Proteomes" id="UP000276133">
    <property type="component" value="Unassembled WGS sequence"/>
</dbReference>
<dbReference type="EMBL" id="REGN01004216">
    <property type="protein sequence ID" value="RNA18564.1"/>
    <property type="molecule type" value="Genomic_DNA"/>
</dbReference>
<dbReference type="PANTHER" id="PTHR47163">
    <property type="entry name" value="DDE_TNP_IS1595 DOMAIN-CONTAINING PROTEIN"/>
    <property type="match status" value="1"/>
</dbReference>
<sequence>MVERGEKGKCFVQIVPNRKAEVLLKIICDHVLEGTTIISDSWSSVNHNFVDPVSGAQTNKIEGLWKQSKEKIKQMNGCSLSVASAQYC</sequence>
<keyword evidence="2" id="KW-1185">Reference proteome</keyword>
<dbReference type="InterPro" id="IPR053164">
    <property type="entry name" value="IS1016-like_transposase"/>
</dbReference>
<gene>
    <name evidence="1" type="ORF">BpHYR1_026396</name>
</gene>
<organism evidence="1 2">
    <name type="scientific">Brachionus plicatilis</name>
    <name type="common">Marine rotifer</name>
    <name type="synonym">Brachionus muelleri</name>
    <dbReference type="NCBI Taxonomy" id="10195"/>
    <lineage>
        <taxon>Eukaryota</taxon>
        <taxon>Metazoa</taxon>
        <taxon>Spiralia</taxon>
        <taxon>Gnathifera</taxon>
        <taxon>Rotifera</taxon>
        <taxon>Eurotatoria</taxon>
        <taxon>Monogononta</taxon>
        <taxon>Pseudotrocha</taxon>
        <taxon>Ploima</taxon>
        <taxon>Brachionidae</taxon>
        <taxon>Brachionus</taxon>
    </lineage>
</organism>
<name>A0A3M7R5B4_BRAPC</name>
<dbReference type="AlphaFoldDB" id="A0A3M7R5B4"/>